<organism evidence="4 6">
    <name type="scientific">Lactococcus garvieae</name>
    <dbReference type="NCBI Taxonomy" id="1363"/>
    <lineage>
        <taxon>Bacteria</taxon>
        <taxon>Bacillati</taxon>
        <taxon>Bacillota</taxon>
        <taxon>Bacilli</taxon>
        <taxon>Lactobacillales</taxon>
        <taxon>Streptococcaceae</taxon>
        <taxon>Lactococcus</taxon>
    </lineage>
</organism>
<reference evidence="4 6" key="1">
    <citation type="submission" date="2016-10" db="EMBL/GenBank/DDBJ databases">
        <authorList>
            <person name="de Groot N.N."/>
        </authorList>
    </citation>
    <scope>NUCLEOTIDE SEQUENCE [LARGE SCALE GENOMIC DNA]</scope>
    <source>
        <strain evidence="4 6">M79</strain>
    </source>
</reference>
<keyword evidence="3" id="KW-0732">Signal</keyword>
<dbReference type="EMBL" id="FOTJ01000001">
    <property type="protein sequence ID" value="SFL13606.1"/>
    <property type="molecule type" value="Genomic_DNA"/>
</dbReference>
<keyword evidence="2" id="KW-0812">Transmembrane</keyword>
<feature type="region of interest" description="Disordered" evidence="1">
    <location>
        <begin position="46"/>
        <end position="76"/>
    </location>
</feature>
<evidence type="ECO:0000313" key="4">
    <source>
        <dbReference type="EMBL" id="SFL13606.1"/>
    </source>
</evidence>
<feature type="signal peptide" evidence="3">
    <location>
        <begin position="1"/>
        <end position="22"/>
    </location>
</feature>
<feature type="compositionally biased region" description="Polar residues" evidence="1">
    <location>
        <begin position="56"/>
        <end position="76"/>
    </location>
</feature>
<evidence type="ECO:0000256" key="2">
    <source>
        <dbReference type="SAM" id="Phobius"/>
    </source>
</evidence>
<dbReference type="Proteomes" id="UP000181969">
    <property type="component" value="Unassembled WGS sequence"/>
</dbReference>
<proteinExistence type="predicted"/>
<evidence type="ECO:0000313" key="5">
    <source>
        <dbReference type="EMBL" id="WEA13121.1"/>
    </source>
</evidence>
<name>A0A1I4F9X1_9LACT</name>
<sequence length="114" mass="12558">MLKKILCVIVFLTVTGSLGVQAQAEDVTYSNRDSIGFVGEYDFKNQQKDNQDKNNGLTSSENRQIGNTIPNAGDSNSLPYLVFSALGGLLIILSTRSIIKNNYSQNLEKNSRKI</sequence>
<evidence type="ECO:0000313" key="6">
    <source>
        <dbReference type="Proteomes" id="UP000181969"/>
    </source>
</evidence>
<evidence type="ECO:0000256" key="1">
    <source>
        <dbReference type="SAM" id="MobiDB-lite"/>
    </source>
</evidence>
<evidence type="ECO:0000256" key="3">
    <source>
        <dbReference type="SAM" id="SignalP"/>
    </source>
</evidence>
<reference evidence="5" key="2">
    <citation type="submission" date="2023-02" db="EMBL/GenBank/DDBJ databases">
        <title>Comparative genomics and fermentation flavor characterization of five lactic acid bacteria reveal flavor biosynthesis metabolic pathways in fermented muskmelon puree.</title>
        <authorList>
            <person name="Yuan L."/>
            <person name="Li M."/>
            <person name="Xu X."/>
            <person name="Lao F."/>
            <person name="Wu J."/>
        </authorList>
    </citation>
    <scope>NUCLEOTIDE SEQUENCE</scope>
    <source>
        <strain evidence="5">Pa-2</strain>
    </source>
</reference>
<accession>A0A1I4F9X1</accession>
<dbReference type="AlphaFoldDB" id="A0A1I4F9X1"/>
<feature type="chain" id="PRO_5038337358" description="Gram-positive cocci surface proteins LPxTG domain-containing protein" evidence="3">
    <location>
        <begin position="23"/>
        <end position="114"/>
    </location>
</feature>
<protein>
    <recommendedName>
        <fullName evidence="7">Gram-positive cocci surface proteins LPxTG domain-containing protein</fullName>
    </recommendedName>
</protein>
<dbReference type="OrthoDB" id="2243662at2"/>
<dbReference type="RefSeq" id="WP_017370681.1">
    <property type="nucleotide sequence ID" value="NZ_CAXVJC010000001.1"/>
</dbReference>
<evidence type="ECO:0008006" key="7">
    <source>
        <dbReference type="Google" id="ProtNLM"/>
    </source>
</evidence>
<dbReference type="Proteomes" id="UP001217324">
    <property type="component" value="Chromosome"/>
</dbReference>
<gene>
    <name evidence="5" type="ORF">PWF74_06145</name>
    <name evidence="4" type="ORF">SAMN05216438_101464</name>
</gene>
<keyword evidence="2" id="KW-1133">Transmembrane helix</keyword>
<dbReference type="EMBL" id="CP118627">
    <property type="protein sequence ID" value="WEA13121.1"/>
    <property type="molecule type" value="Genomic_DNA"/>
</dbReference>
<feature type="transmembrane region" description="Helical" evidence="2">
    <location>
        <begin position="80"/>
        <end position="99"/>
    </location>
</feature>
<keyword evidence="2" id="KW-0472">Membrane</keyword>